<feature type="domain" description="PilZ" evidence="1">
    <location>
        <begin position="6"/>
        <end position="93"/>
    </location>
</feature>
<evidence type="ECO:0000259" key="1">
    <source>
        <dbReference type="Pfam" id="PF07238"/>
    </source>
</evidence>
<gene>
    <name evidence="2" type="ORF">SAMN06297382_1583</name>
</gene>
<dbReference type="AlphaFoldDB" id="A0A239PTE7"/>
<evidence type="ECO:0000313" key="3">
    <source>
        <dbReference type="Proteomes" id="UP000198346"/>
    </source>
</evidence>
<keyword evidence="3" id="KW-1185">Reference proteome</keyword>
<dbReference type="Pfam" id="PF07238">
    <property type="entry name" value="PilZ"/>
    <property type="match status" value="2"/>
</dbReference>
<name>A0A239PTE7_9PROT</name>
<organism evidence="2 3">
    <name type="scientific">Amphiplicatus metriothermophilus</name>
    <dbReference type="NCBI Taxonomy" id="1519374"/>
    <lineage>
        <taxon>Bacteria</taxon>
        <taxon>Pseudomonadati</taxon>
        <taxon>Pseudomonadota</taxon>
        <taxon>Alphaproteobacteria</taxon>
        <taxon>Parvularculales</taxon>
        <taxon>Parvularculaceae</taxon>
        <taxon>Amphiplicatus</taxon>
    </lineage>
</organism>
<proteinExistence type="predicted"/>
<dbReference type="SUPFAM" id="SSF141371">
    <property type="entry name" value="PilZ domain-like"/>
    <property type="match status" value="2"/>
</dbReference>
<dbReference type="RefSeq" id="WP_089412067.1">
    <property type="nucleotide sequence ID" value="NZ_FZQA01000003.1"/>
</dbReference>
<dbReference type="GO" id="GO:0035438">
    <property type="term" value="F:cyclic-di-GMP binding"/>
    <property type="evidence" value="ECO:0007669"/>
    <property type="project" value="InterPro"/>
</dbReference>
<dbReference type="OrthoDB" id="9798164at2"/>
<feature type="domain" description="PilZ" evidence="1">
    <location>
        <begin position="109"/>
        <end position="186"/>
    </location>
</feature>
<reference evidence="2 3" key="1">
    <citation type="submission" date="2017-07" db="EMBL/GenBank/DDBJ databases">
        <authorList>
            <person name="Sun Z.S."/>
            <person name="Albrecht U."/>
            <person name="Echele G."/>
            <person name="Lee C.C."/>
        </authorList>
    </citation>
    <scope>NUCLEOTIDE SEQUENCE [LARGE SCALE GENOMIC DNA]</scope>
    <source>
        <strain evidence="2 3">CGMCC 1.12710</strain>
    </source>
</reference>
<protein>
    <submittedName>
        <fullName evidence="2">PilZ domain-containing protein</fullName>
    </submittedName>
</protein>
<dbReference type="EMBL" id="FZQA01000003">
    <property type="protein sequence ID" value="SNT73186.1"/>
    <property type="molecule type" value="Genomic_DNA"/>
</dbReference>
<dbReference type="Gene3D" id="2.40.10.220">
    <property type="entry name" value="predicted glycosyltransferase like domains"/>
    <property type="match status" value="1"/>
</dbReference>
<evidence type="ECO:0000313" key="2">
    <source>
        <dbReference type="EMBL" id="SNT73186.1"/>
    </source>
</evidence>
<dbReference type="Proteomes" id="UP000198346">
    <property type="component" value="Unassembled WGS sequence"/>
</dbReference>
<dbReference type="InterPro" id="IPR009875">
    <property type="entry name" value="PilZ_domain"/>
</dbReference>
<accession>A0A239PTE7</accession>
<sequence>MKHGKERRKHERTVIDCAVRFTIADGPEATGRLVNISEGGLAIATDKTAAVGEEALAYPDGLGRLAGKVVRVFEGGFAMALTLSDIQRAHLAKRILAAKTGAPYLRLLERRAGDRVKLNLPATAFLTATSETFACEVLDLSAEGAGIKSDIRPALGEEVKIGALQGRVCRHTAAGFAIRFAKGEDAPERLTA</sequence>